<sequence>MCPFVQPRDERTQKVFIWTHINQSRLVFHVQPDCQKHEGGSCTREYDPVCGSDGNTYDTECVLCQHNRSMKTDVKVARKGKCHN</sequence>
<feature type="domain" description="Kazal-like" evidence="6">
    <location>
        <begin position="28"/>
        <end position="84"/>
    </location>
</feature>
<dbReference type="FunCoup" id="A0A672H0Q8">
    <property type="interactions" value="300"/>
</dbReference>
<dbReference type="PANTHER" id="PTHR21312">
    <property type="entry name" value="SERINE PROTEASE INHIBITOR"/>
    <property type="match status" value="1"/>
</dbReference>
<comment type="subcellular location">
    <subcellularLocation>
        <location evidence="1">Secreted</location>
    </subcellularLocation>
</comment>
<dbReference type="Pfam" id="PF00050">
    <property type="entry name" value="Kazal_1"/>
    <property type="match status" value="1"/>
</dbReference>
<keyword evidence="8" id="KW-1185">Reference proteome</keyword>
<dbReference type="OMA" id="FIWTHIN"/>
<dbReference type="InParanoid" id="A0A672H0Q8"/>
<dbReference type="PROSITE" id="PS00282">
    <property type="entry name" value="KAZAL_1"/>
    <property type="match status" value="1"/>
</dbReference>
<keyword evidence="5" id="KW-1015">Disulfide bond</keyword>
<dbReference type="PANTHER" id="PTHR21312:SF28">
    <property type="entry name" value="OVOINHIBITOR-RELATED"/>
    <property type="match status" value="1"/>
</dbReference>
<reference evidence="7" key="3">
    <citation type="submission" date="2025-09" db="UniProtKB">
        <authorList>
            <consortium name="Ensembl"/>
        </authorList>
    </citation>
    <scope>IDENTIFICATION</scope>
</reference>
<evidence type="ECO:0000259" key="6">
    <source>
        <dbReference type="PROSITE" id="PS51465"/>
    </source>
</evidence>
<evidence type="ECO:0000256" key="2">
    <source>
        <dbReference type="ARBA" id="ARBA00022525"/>
    </source>
</evidence>
<dbReference type="InterPro" id="IPR001239">
    <property type="entry name" value="Prot_inh_Kazal-m"/>
</dbReference>
<keyword evidence="3" id="KW-0646">Protease inhibitor</keyword>
<dbReference type="PROSITE" id="PS51465">
    <property type="entry name" value="KAZAL_2"/>
    <property type="match status" value="1"/>
</dbReference>
<keyword evidence="4" id="KW-0722">Serine protease inhibitor</keyword>
<dbReference type="Proteomes" id="UP000472267">
    <property type="component" value="Chromosome 2"/>
</dbReference>
<dbReference type="InterPro" id="IPR036058">
    <property type="entry name" value="Kazal_dom_sf"/>
</dbReference>
<dbReference type="SUPFAM" id="SSF100895">
    <property type="entry name" value="Kazal-type serine protease inhibitors"/>
    <property type="match status" value="1"/>
</dbReference>
<reference evidence="7" key="2">
    <citation type="submission" date="2025-08" db="UniProtKB">
        <authorList>
            <consortium name="Ensembl"/>
        </authorList>
    </citation>
    <scope>IDENTIFICATION</scope>
</reference>
<dbReference type="Ensembl" id="ENSSFAT00005024437.1">
    <property type="protein sequence ID" value="ENSSFAP00005023475.1"/>
    <property type="gene ID" value="ENSSFAG00005012139.1"/>
</dbReference>
<evidence type="ECO:0000313" key="8">
    <source>
        <dbReference type="Proteomes" id="UP000472267"/>
    </source>
</evidence>
<protein>
    <recommendedName>
        <fullName evidence="6">Kazal-like domain-containing protein</fullName>
    </recommendedName>
</protein>
<evidence type="ECO:0000313" key="7">
    <source>
        <dbReference type="Ensembl" id="ENSSFAP00005023475.1"/>
    </source>
</evidence>
<dbReference type="Gene3D" id="3.30.60.30">
    <property type="match status" value="1"/>
</dbReference>
<accession>A0A672H0Q8</accession>
<dbReference type="GO" id="GO:0005576">
    <property type="term" value="C:extracellular region"/>
    <property type="evidence" value="ECO:0007669"/>
    <property type="project" value="UniProtKB-SubCell"/>
</dbReference>
<dbReference type="SMART" id="SM00280">
    <property type="entry name" value="KAZAL"/>
    <property type="match status" value="1"/>
</dbReference>
<keyword evidence="2" id="KW-0964">Secreted</keyword>
<proteinExistence type="predicted"/>
<evidence type="ECO:0000256" key="5">
    <source>
        <dbReference type="ARBA" id="ARBA00023157"/>
    </source>
</evidence>
<evidence type="ECO:0000256" key="3">
    <source>
        <dbReference type="ARBA" id="ARBA00022690"/>
    </source>
</evidence>
<evidence type="ECO:0000256" key="4">
    <source>
        <dbReference type="ARBA" id="ARBA00022900"/>
    </source>
</evidence>
<dbReference type="InterPro" id="IPR002350">
    <property type="entry name" value="Kazal_dom"/>
</dbReference>
<dbReference type="GO" id="GO:0004867">
    <property type="term" value="F:serine-type endopeptidase inhibitor activity"/>
    <property type="evidence" value="ECO:0007669"/>
    <property type="project" value="UniProtKB-KW"/>
</dbReference>
<organism evidence="7 8">
    <name type="scientific">Salarias fasciatus</name>
    <name type="common">Jewelled blenny</name>
    <name type="synonym">Blennius fasciatus</name>
    <dbReference type="NCBI Taxonomy" id="181472"/>
    <lineage>
        <taxon>Eukaryota</taxon>
        <taxon>Metazoa</taxon>
        <taxon>Chordata</taxon>
        <taxon>Craniata</taxon>
        <taxon>Vertebrata</taxon>
        <taxon>Euteleostomi</taxon>
        <taxon>Actinopterygii</taxon>
        <taxon>Neopterygii</taxon>
        <taxon>Teleostei</taxon>
        <taxon>Neoteleostei</taxon>
        <taxon>Acanthomorphata</taxon>
        <taxon>Ovalentaria</taxon>
        <taxon>Blenniimorphae</taxon>
        <taxon>Blenniiformes</taxon>
        <taxon>Blennioidei</taxon>
        <taxon>Blenniidae</taxon>
        <taxon>Salariinae</taxon>
        <taxon>Salarias</taxon>
    </lineage>
</organism>
<reference evidence="7" key="1">
    <citation type="submission" date="2019-06" db="EMBL/GenBank/DDBJ databases">
        <authorList>
            <consortium name="Wellcome Sanger Institute Data Sharing"/>
        </authorList>
    </citation>
    <scope>NUCLEOTIDE SEQUENCE [LARGE SCALE GENOMIC DNA]</scope>
</reference>
<dbReference type="AlphaFoldDB" id="A0A672H0Q8"/>
<dbReference type="PRINTS" id="PR00290">
    <property type="entry name" value="KAZALINHBTR"/>
</dbReference>
<name>A0A672H0Q8_SALFA</name>
<evidence type="ECO:0000256" key="1">
    <source>
        <dbReference type="ARBA" id="ARBA00004613"/>
    </source>
</evidence>